<keyword evidence="7" id="KW-1185">Reference proteome</keyword>
<evidence type="ECO:0000256" key="1">
    <source>
        <dbReference type="ARBA" id="ARBA00004370"/>
    </source>
</evidence>
<comment type="caution">
    <text evidence="6">The sequence shown here is derived from an EMBL/GenBank/DDBJ whole genome shotgun (WGS) entry which is preliminary data.</text>
</comment>
<feature type="domain" description="Bacterial surface antigen (D15)" evidence="4">
    <location>
        <begin position="305"/>
        <end position="605"/>
    </location>
</feature>
<protein>
    <submittedName>
        <fullName evidence="6">Autotransporter assembly complex family protein</fullName>
    </submittedName>
</protein>
<dbReference type="Gene3D" id="3.10.20.310">
    <property type="entry name" value="membrane protein fhac"/>
    <property type="match status" value="1"/>
</dbReference>
<evidence type="ECO:0000313" key="6">
    <source>
        <dbReference type="EMBL" id="MEH7828674.1"/>
    </source>
</evidence>
<dbReference type="InterPro" id="IPR000184">
    <property type="entry name" value="Bac_surfAg_D15"/>
</dbReference>
<dbReference type="SUPFAM" id="SSF56925">
    <property type="entry name" value="OMPA-like"/>
    <property type="match status" value="1"/>
</dbReference>
<dbReference type="Pfam" id="PF07244">
    <property type="entry name" value="POTRA"/>
    <property type="match status" value="1"/>
</dbReference>
<gene>
    <name evidence="6" type="ORF">V6590_10970</name>
</gene>
<keyword evidence="2" id="KW-1134">Transmembrane beta strand</keyword>
<organism evidence="6 7">
    <name type="scientific">Gemmobacter denitrificans</name>
    <dbReference type="NCBI Taxonomy" id="3123040"/>
    <lineage>
        <taxon>Bacteria</taxon>
        <taxon>Pseudomonadati</taxon>
        <taxon>Pseudomonadota</taxon>
        <taxon>Alphaproteobacteria</taxon>
        <taxon>Rhodobacterales</taxon>
        <taxon>Paracoccaceae</taxon>
        <taxon>Gemmobacter</taxon>
    </lineage>
</organism>
<dbReference type="InterPro" id="IPR010827">
    <property type="entry name" value="BamA/TamA_POTRA"/>
</dbReference>
<dbReference type="Pfam" id="PF01103">
    <property type="entry name" value="Omp85"/>
    <property type="match status" value="1"/>
</dbReference>
<accession>A0ABU8BVF3</accession>
<sequence length="605" mass="64293">MSVIRQPAGLGLALIFCGTTFIAQPAGALEPVEFIVAGDNAALAKDLRGASVLLAGESEGKSEPEEVFAAARAEYGRLVNTLYAKGHYAPVIRISVDGREAASIAPLDAPAQIGRIVVNVDPGPVFAFSQTRLRPVAPGTKLPEGFAPGEPAESGLVRAAVQAGVTGWRDAGHAKAAVSGQDVVADHVTHTLSADVTLNPGPKLRFGKLRVEGHQRMQERRILKIAGLPEGEVYSPEELKRSAERLRRSGVFRSVSMVEDETVTRPDLLGITATVVEEKTRRYSIGAEVASFEGLDLTGYWLHRNLLGGGERLKVEGEVANIGAQNSGMDYMLGVSVERPATLTADTTMTLKTGFAHLDEEDFTADLYSFGIGFSQYISDELTARAGLEYNHAEVEDAFDTYTYKHLALPLGVTWDKRDTALDARKGFYIDAEARPYLGFGTTDSGLRIKADGRIYKTFGEARPVTLAGRAQLGAIMGGSVLGTPRDYLFYSGGGGTVRGQPYQALGVPLTRAVYSEEIGGMTFAALSAELRARITPKIGVVGFADAGFVGVTDFGTGDWHAGAGLGLRYDTGFGPIRLDVATPIEGSVDTGDGVQIYVGIGQAF</sequence>
<evidence type="ECO:0000256" key="2">
    <source>
        <dbReference type="ARBA" id="ARBA00022452"/>
    </source>
</evidence>
<evidence type="ECO:0000259" key="5">
    <source>
        <dbReference type="Pfam" id="PF07244"/>
    </source>
</evidence>
<evidence type="ECO:0000256" key="3">
    <source>
        <dbReference type="ARBA" id="ARBA00023136"/>
    </source>
</evidence>
<dbReference type="Proteomes" id="UP001431963">
    <property type="component" value="Unassembled WGS sequence"/>
</dbReference>
<dbReference type="EMBL" id="JBALHR010000005">
    <property type="protein sequence ID" value="MEH7828674.1"/>
    <property type="molecule type" value="Genomic_DNA"/>
</dbReference>
<keyword evidence="2" id="KW-0812">Transmembrane</keyword>
<dbReference type="InterPro" id="IPR039910">
    <property type="entry name" value="D15-like"/>
</dbReference>
<comment type="subcellular location">
    <subcellularLocation>
        <location evidence="1">Membrane</location>
    </subcellularLocation>
</comment>
<dbReference type="PANTHER" id="PTHR12815:SF42">
    <property type="entry name" value="BACTERIAL SURFACE ANTIGEN (D15) DOMAIN-CONTAINING PROTEIN"/>
    <property type="match status" value="1"/>
</dbReference>
<feature type="domain" description="POTRA" evidence="5">
    <location>
        <begin position="205"/>
        <end position="275"/>
    </location>
</feature>
<evidence type="ECO:0000313" key="7">
    <source>
        <dbReference type="Proteomes" id="UP001431963"/>
    </source>
</evidence>
<dbReference type="InterPro" id="IPR011250">
    <property type="entry name" value="OMP/PagP_B-barrel"/>
</dbReference>
<name>A0ABU8BVF3_9RHOB</name>
<keyword evidence="3" id="KW-0472">Membrane</keyword>
<evidence type="ECO:0000259" key="4">
    <source>
        <dbReference type="Pfam" id="PF01103"/>
    </source>
</evidence>
<dbReference type="PANTHER" id="PTHR12815">
    <property type="entry name" value="SORTING AND ASSEMBLY MACHINERY SAMM50 PROTEIN FAMILY MEMBER"/>
    <property type="match status" value="1"/>
</dbReference>
<dbReference type="Gene3D" id="2.40.160.50">
    <property type="entry name" value="membrane protein fhac: a member of the omp85/tpsb transporter family"/>
    <property type="match status" value="1"/>
</dbReference>
<dbReference type="RefSeq" id="WP_335422832.1">
    <property type="nucleotide sequence ID" value="NZ_JBALHR010000005.1"/>
</dbReference>
<reference evidence="6" key="1">
    <citation type="submission" date="2024-02" db="EMBL/GenBank/DDBJ databases">
        <title>Genome sequences of strain Gemmobacter sp. JM10B15.</title>
        <authorList>
            <person name="Zhang M."/>
        </authorList>
    </citation>
    <scope>NUCLEOTIDE SEQUENCE</scope>
    <source>
        <strain evidence="6">JM10B15</strain>
    </source>
</reference>
<proteinExistence type="predicted"/>